<evidence type="ECO:0000259" key="1">
    <source>
        <dbReference type="Pfam" id="PF08241"/>
    </source>
</evidence>
<keyword evidence="2" id="KW-0489">Methyltransferase</keyword>
<dbReference type="Pfam" id="PF08241">
    <property type="entry name" value="Methyltransf_11"/>
    <property type="match status" value="1"/>
</dbReference>
<dbReference type="Gene3D" id="3.40.50.150">
    <property type="entry name" value="Vaccinia Virus protein VP39"/>
    <property type="match status" value="1"/>
</dbReference>
<sequence length="211" mass="23404">MGIYGRWILPRLLDWSMSGAPFAQYRQQLLAEVTGDVLEIGFGTGLNLAYYPETVTSLTVIEPNPGMGAIAAPRLAQTTLPVTSRTLRGEQLDFQSDRFDAVVSTWTLCSIAGVDQALAEIHRVLKPGGKFVFIEHGLSPDPHLQTWQHRLTPLQKRLADGCHLDRAIGELVEAHFPKLTINTFYATNLPKVGGYFYQGIAVKDKQDQILQ</sequence>
<accession>A0A0C1YEC6</accession>
<feature type="domain" description="Methyltransferase type 11" evidence="1">
    <location>
        <begin position="38"/>
        <end position="133"/>
    </location>
</feature>
<comment type="caution">
    <text evidence="2">The sequence shown here is derived from an EMBL/GenBank/DDBJ whole genome shotgun (WGS) entry which is preliminary data.</text>
</comment>
<reference evidence="2" key="2">
    <citation type="journal article" date="2015" name="Genome Announc.">
        <title>Draft Genome Sequence of Filamentous Marine Cyanobacterium Lyngbya confervoides Strain BDU141951.</title>
        <authorList>
            <person name="Chandrababunaidu M.M."/>
            <person name="Sen D."/>
            <person name="Tripathy S."/>
        </authorList>
    </citation>
    <scope>NUCLEOTIDE SEQUENCE</scope>
    <source>
        <strain evidence="2">BDU141951</strain>
    </source>
</reference>
<name>A0A0C1YEC6_9CYAN</name>
<dbReference type="AlphaFoldDB" id="A0A0C1YEC6"/>
<evidence type="ECO:0000313" key="2">
    <source>
        <dbReference type="EMBL" id="NEV66821.1"/>
    </source>
</evidence>
<reference evidence="2" key="3">
    <citation type="submission" date="2020-02" db="EMBL/GenBank/DDBJ databases">
        <authorList>
            <person name="Sarangi A.N."/>
            <person name="Ghosh S."/>
            <person name="Mukherjee M."/>
            <person name="Tripathy S."/>
        </authorList>
    </citation>
    <scope>NUCLEOTIDE SEQUENCE</scope>
    <source>
        <strain evidence="2">BDU141951</strain>
    </source>
</reference>
<gene>
    <name evidence="2" type="ORF">QQ91_006795</name>
</gene>
<reference evidence="2" key="1">
    <citation type="submission" date="2014-11" db="EMBL/GenBank/DDBJ databases">
        <authorList>
            <person name="Malar M.C."/>
            <person name="Sen D."/>
            <person name="Tripathy S."/>
        </authorList>
    </citation>
    <scope>NUCLEOTIDE SEQUENCE</scope>
    <source>
        <strain evidence="2">BDU141951</strain>
    </source>
</reference>
<dbReference type="EMBL" id="JTHE02000003">
    <property type="protein sequence ID" value="NEV66821.1"/>
    <property type="molecule type" value="Genomic_DNA"/>
</dbReference>
<proteinExistence type="predicted"/>
<protein>
    <submittedName>
        <fullName evidence="2">Class I SAM-dependent methyltransferase</fullName>
    </submittedName>
</protein>
<dbReference type="GO" id="GO:0008757">
    <property type="term" value="F:S-adenosylmethionine-dependent methyltransferase activity"/>
    <property type="evidence" value="ECO:0007669"/>
    <property type="project" value="InterPro"/>
</dbReference>
<dbReference type="InterPro" id="IPR013216">
    <property type="entry name" value="Methyltransf_11"/>
</dbReference>
<dbReference type="PANTHER" id="PTHR45036">
    <property type="entry name" value="METHYLTRANSFERASE LIKE 7B"/>
    <property type="match status" value="1"/>
</dbReference>
<dbReference type="InterPro" id="IPR029063">
    <property type="entry name" value="SAM-dependent_MTases_sf"/>
</dbReference>
<dbReference type="CDD" id="cd02440">
    <property type="entry name" value="AdoMet_MTases"/>
    <property type="match status" value="1"/>
</dbReference>
<dbReference type="PANTHER" id="PTHR45036:SF1">
    <property type="entry name" value="METHYLTRANSFERASE LIKE 7A"/>
    <property type="match status" value="1"/>
</dbReference>
<dbReference type="GO" id="GO:0032259">
    <property type="term" value="P:methylation"/>
    <property type="evidence" value="ECO:0007669"/>
    <property type="project" value="UniProtKB-KW"/>
</dbReference>
<dbReference type="InterPro" id="IPR052356">
    <property type="entry name" value="Thiol_S-MT"/>
</dbReference>
<dbReference type="SUPFAM" id="SSF53335">
    <property type="entry name" value="S-adenosyl-L-methionine-dependent methyltransferases"/>
    <property type="match status" value="1"/>
</dbReference>
<organism evidence="2">
    <name type="scientific">Lyngbya confervoides BDU141951</name>
    <dbReference type="NCBI Taxonomy" id="1574623"/>
    <lineage>
        <taxon>Bacteria</taxon>
        <taxon>Bacillati</taxon>
        <taxon>Cyanobacteriota</taxon>
        <taxon>Cyanophyceae</taxon>
        <taxon>Oscillatoriophycideae</taxon>
        <taxon>Oscillatoriales</taxon>
        <taxon>Microcoleaceae</taxon>
        <taxon>Lyngbya</taxon>
    </lineage>
</organism>
<keyword evidence="2" id="KW-0808">Transferase</keyword>